<dbReference type="KEGG" id="plon:Pla110_42560"/>
<evidence type="ECO:0000313" key="1">
    <source>
        <dbReference type="EMBL" id="QDU82498.1"/>
    </source>
</evidence>
<organism evidence="1 2">
    <name type="scientific">Polystyrenella longa</name>
    <dbReference type="NCBI Taxonomy" id="2528007"/>
    <lineage>
        <taxon>Bacteria</taxon>
        <taxon>Pseudomonadati</taxon>
        <taxon>Planctomycetota</taxon>
        <taxon>Planctomycetia</taxon>
        <taxon>Planctomycetales</taxon>
        <taxon>Planctomycetaceae</taxon>
        <taxon>Polystyrenella</taxon>
    </lineage>
</organism>
<dbReference type="AlphaFoldDB" id="A0A518CTF4"/>
<dbReference type="Proteomes" id="UP000317178">
    <property type="component" value="Chromosome"/>
</dbReference>
<keyword evidence="2" id="KW-1185">Reference proteome</keyword>
<dbReference type="EMBL" id="CP036281">
    <property type="protein sequence ID" value="QDU82498.1"/>
    <property type="molecule type" value="Genomic_DNA"/>
</dbReference>
<accession>A0A518CTF4</accession>
<protein>
    <submittedName>
        <fullName evidence="1">Uncharacterized protein</fullName>
    </submittedName>
</protein>
<reference evidence="1 2" key="1">
    <citation type="submission" date="2019-02" db="EMBL/GenBank/DDBJ databases">
        <title>Deep-cultivation of Planctomycetes and their phenomic and genomic characterization uncovers novel biology.</title>
        <authorList>
            <person name="Wiegand S."/>
            <person name="Jogler M."/>
            <person name="Boedeker C."/>
            <person name="Pinto D."/>
            <person name="Vollmers J."/>
            <person name="Rivas-Marin E."/>
            <person name="Kohn T."/>
            <person name="Peeters S.H."/>
            <person name="Heuer A."/>
            <person name="Rast P."/>
            <person name="Oberbeckmann S."/>
            <person name="Bunk B."/>
            <person name="Jeske O."/>
            <person name="Meyerdierks A."/>
            <person name="Storesund J.E."/>
            <person name="Kallscheuer N."/>
            <person name="Luecker S."/>
            <person name="Lage O.M."/>
            <person name="Pohl T."/>
            <person name="Merkel B.J."/>
            <person name="Hornburger P."/>
            <person name="Mueller R.-W."/>
            <person name="Bruemmer F."/>
            <person name="Labrenz M."/>
            <person name="Spormann A.M."/>
            <person name="Op den Camp H."/>
            <person name="Overmann J."/>
            <person name="Amann R."/>
            <person name="Jetten M.S.M."/>
            <person name="Mascher T."/>
            <person name="Medema M.H."/>
            <person name="Devos D.P."/>
            <person name="Kaster A.-K."/>
            <person name="Ovreas L."/>
            <person name="Rohde M."/>
            <person name="Galperin M.Y."/>
            <person name="Jogler C."/>
        </authorList>
    </citation>
    <scope>NUCLEOTIDE SEQUENCE [LARGE SCALE GENOMIC DNA]</scope>
    <source>
        <strain evidence="1 2">Pla110</strain>
    </source>
</reference>
<evidence type="ECO:0000313" key="2">
    <source>
        <dbReference type="Proteomes" id="UP000317178"/>
    </source>
</evidence>
<proteinExistence type="predicted"/>
<name>A0A518CTF4_9PLAN</name>
<sequence length="74" mass="8407">MMDNVDWLEAAIVADRVALKRRRNFETARDRTAKNSAELKTLQIKVFVSDWLPLISDDLLALFATKISVTVISD</sequence>
<gene>
    <name evidence="1" type="ORF">Pla110_42560</name>
</gene>